<evidence type="ECO:0000256" key="3">
    <source>
        <dbReference type="ARBA" id="ARBA00022989"/>
    </source>
</evidence>
<feature type="transmembrane region" description="Helical" evidence="6">
    <location>
        <begin position="142"/>
        <end position="161"/>
    </location>
</feature>
<comment type="caution">
    <text evidence="7">The sequence shown here is derived from an EMBL/GenBank/DDBJ whole genome shotgun (WGS) entry which is preliminary data.</text>
</comment>
<keyword evidence="8" id="KW-1185">Reference proteome</keyword>
<keyword evidence="2 6" id="KW-0812">Transmembrane</keyword>
<keyword evidence="3 6" id="KW-1133">Transmembrane helix</keyword>
<evidence type="ECO:0000313" key="8">
    <source>
        <dbReference type="Proteomes" id="UP000749559"/>
    </source>
</evidence>
<evidence type="ECO:0000256" key="2">
    <source>
        <dbReference type="ARBA" id="ARBA00022692"/>
    </source>
</evidence>
<evidence type="ECO:0000256" key="6">
    <source>
        <dbReference type="SAM" id="Phobius"/>
    </source>
</evidence>
<evidence type="ECO:0000256" key="4">
    <source>
        <dbReference type="ARBA" id="ARBA00023136"/>
    </source>
</evidence>
<sequence length="598" mass="66922">MRFDEVLQEHVGGFGPYQWGLYILIGLSAMPSGWQSMANNYLVGRQQHWCNVPALSNLSHARQKYISIPLDRQQDGSDRYTSCHYYSLNYSEYSYEELMSWNRSVRLNGARRIKCDSGWVYDRSLHVSTLLSKWDIVCDIDWQGPLVSTIYIGGMLVGSLLSGVISDRFGRKVALMAMIVIEFIFAFAGAFMPNYPLFCICRFAVGGSAIAIYIIALVYIVENIGAVYRSKVFIAPFFLSGYAVLSGLAYGAREFENLQVVMAVPRLVFFSFFWIIPESPRWLVSQKRQDEAIKILTYMAEVNGRTMPDKIDFTEEYIKNDTIDKLDGENDSRTKGTIVDLVRTPRIRARYFIMCTIWFVTAVYYGLSLNSGGLAGSVFVNTTISAVADIIAWLFCINSIGRVGRKWPLVGALIFGGIACLLCIPFLYQRNLQYFVVILSNVGKIGAAASFQIIYTYTSEMFPTGIRAVTVGSASMVARISAMASQQLGQLDSVWLPLPSVIFGSTTVVSGFLALFLPETLGKKLPETIEDGELFGTKKYDDQSMEIAQRNGRIHTATDAGHDNHGYVVGERLKENNEDSSSNVKPNYDNLNTEVTRI</sequence>
<protein>
    <submittedName>
        <fullName evidence="7">Uncharacterized protein</fullName>
    </submittedName>
</protein>
<feature type="transmembrane region" description="Helical" evidence="6">
    <location>
        <begin position="494"/>
        <end position="517"/>
    </location>
</feature>
<dbReference type="EMBL" id="CAIIXF020000001">
    <property type="protein sequence ID" value="CAH1775500.1"/>
    <property type="molecule type" value="Genomic_DNA"/>
</dbReference>
<proteinExistence type="predicted"/>
<feature type="transmembrane region" description="Helical" evidence="6">
    <location>
        <begin position="351"/>
        <end position="367"/>
    </location>
</feature>
<keyword evidence="4 6" id="KW-0472">Membrane</keyword>
<evidence type="ECO:0000256" key="5">
    <source>
        <dbReference type="SAM" id="MobiDB-lite"/>
    </source>
</evidence>
<dbReference type="SUPFAM" id="SSF103473">
    <property type="entry name" value="MFS general substrate transporter"/>
    <property type="match status" value="1"/>
</dbReference>
<dbReference type="AlphaFoldDB" id="A0A8S4N3Z5"/>
<dbReference type="Pfam" id="PF00083">
    <property type="entry name" value="Sugar_tr"/>
    <property type="match status" value="1"/>
</dbReference>
<feature type="transmembrane region" description="Helical" evidence="6">
    <location>
        <begin position="233"/>
        <end position="252"/>
    </location>
</feature>
<feature type="region of interest" description="Disordered" evidence="5">
    <location>
        <begin position="574"/>
        <end position="598"/>
    </location>
</feature>
<dbReference type="CDD" id="cd17317">
    <property type="entry name" value="MFS_SLC22"/>
    <property type="match status" value="1"/>
</dbReference>
<feature type="transmembrane region" description="Helical" evidence="6">
    <location>
        <begin position="173"/>
        <end position="191"/>
    </location>
</feature>
<feature type="compositionally biased region" description="Polar residues" evidence="5">
    <location>
        <begin position="579"/>
        <end position="598"/>
    </location>
</feature>
<name>A0A8S4N3Z5_OWEFU</name>
<feature type="transmembrane region" description="Helical" evidence="6">
    <location>
        <begin position="203"/>
        <end position="221"/>
    </location>
</feature>
<feature type="transmembrane region" description="Helical" evidence="6">
    <location>
        <begin position="407"/>
        <end position="428"/>
    </location>
</feature>
<dbReference type="InterPro" id="IPR005829">
    <property type="entry name" value="Sugar_transporter_CS"/>
</dbReference>
<evidence type="ECO:0000313" key="7">
    <source>
        <dbReference type="EMBL" id="CAH1775500.1"/>
    </source>
</evidence>
<reference evidence="7" key="1">
    <citation type="submission" date="2022-03" db="EMBL/GenBank/DDBJ databases">
        <authorList>
            <person name="Martin C."/>
        </authorList>
    </citation>
    <scope>NUCLEOTIDE SEQUENCE</scope>
</reference>
<feature type="transmembrane region" description="Helical" evidence="6">
    <location>
        <begin position="373"/>
        <end position="395"/>
    </location>
</feature>
<dbReference type="InterPro" id="IPR036259">
    <property type="entry name" value="MFS_trans_sf"/>
</dbReference>
<organism evidence="7 8">
    <name type="scientific">Owenia fusiformis</name>
    <name type="common">Polychaete worm</name>
    <dbReference type="NCBI Taxonomy" id="6347"/>
    <lineage>
        <taxon>Eukaryota</taxon>
        <taxon>Metazoa</taxon>
        <taxon>Spiralia</taxon>
        <taxon>Lophotrochozoa</taxon>
        <taxon>Annelida</taxon>
        <taxon>Polychaeta</taxon>
        <taxon>Sedentaria</taxon>
        <taxon>Canalipalpata</taxon>
        <taxon>Sabellida</taxon>
        <taxon>Oweniida</taxon>
        <taxon>Oweniidae</taxon>
        <taxon>Owenia</taxon>
    </lineage>
</organism>
<feature type="transmembrane region" description="Helical" evidence="6">
    <location>
        <begin position="258"/>
        <end position="276"/>
    </location>
</feature>
<feature type="transmembrane region" description="Helical" evidence="6">
    <location>
        <begin position="464"/>
        <end position="482"/>
    </location>
</feature>
<feature type="transmembrane region" description="Helical" evidence="6">
    <location>
        <begin position="434"/>
        <end position="457"/>
    </location>
</feature>
<gene>
    <name evidence="7" type="ORF">OFUS_LOCUS2797</name>
</gene>
<dbReference type="PANTHER" id="PTHR24064">
    <property type="entry name" value="SOLUTE CARRIER FAMILY 22 MEMBER"/>
    <property type="match status" value="1"/>
</dbReference>
<evidence type="ECO:0000256" key="1">
    <source>
        <dbReference type="ARBA" id="ARBA00004141"/>
    </source>
</evidence>
<dbReference type="Gene3D" id="1.20.1250.20">
    <property type="entry name" value="MFS general substrate transporter like domains"/>
    <property type="match status" value="1"/>
</dbReference>
<comment type="subcellular location">
    <subcellularLocation>
        <location evidence="1">Membrane</location>
        <topology evidence="1">Multi-pass membrane protein</topology>
    </subcellularLocation>
</comment>
<dbReference type="GO" id="GO:0016020">
    <property type="term" value="C:membrane"/>
    <property type="evidence" value="ECO:0007669"/>
    <property type="project" value="UniProtKB-SubCell"/>
</dbReference>
<dbReference type="GO" id="GO:0022857">
    <property type="term" value="F:transmembrane transporter activity"/>
    <property type="evidence" value="ECO:0007669"/>
    <property type="project" value="InterPro"/>
</dbReference>
<dbReference type="Proteomes" id="UP000749559">
    <property type="component" value="Unassembled WGS sequence"/>
</dbReference>
<dbReference type="PROSITE" id="PS00216">
    <property type="entry name" value="SUGAR_TRANSPORT_1"/>
    <property type="match status" value="1"/>
</dbReference>
<accession>A0A8S4N3Z5</accession>
<dbReference type="InterPro" id="IPR005828">
    <property type="entry name" value="MFS_sugar_transport-like"/>
</dbReference>
<dbReference type="OrthoDB" id="10021984at2759"/>